<evidence type="ECO:0000313" key="17">
    <source>
        <dbReference type="Proteomes" id="UP000325122"/>
    </source>
</evidence>
<name>A0A5M6ZPR6_9PROT</name>
<comment type="subunit">
    <text evidence="13">F-type ATPases have 2 components, F(1) - the catalytic core - and F(0) - the membrane proton channel. F(1) has five subunits: alpha(3), beta(3), gamma(1), delta(1), epsilon(1). F(0) has three main subunits: a(1), b(2) and c(10-14). The alpha and beta chains form an alternating ring which encloses part of the gamma chain. F(1) is attached to F(0) by a central stalk formed by the gamma and epsilon chains, while a peripheral stalk is formed by the delta and b chains.</text>
</comment>
<reference evidence="16 17" key="1">
    <citation type="submission" date="2019-09" db="EMBL/GenBank/DDBJ databases">
        <authorList>
            <person name="Kevbrin V."/>
            <person name="Grouzdev D.S."/>
        </authorList>
    </citation>
    <scope>NUCLEOTIDE SEQUENCE [LARGE SCALE GENOMIC DNA]</scope>
    <source>
        <strain evidence="16 17">G-192</strain>
    </source>
</reference>
<evidence type="ECO:0000256" key="7">
    <source>
        <dbReference type="ARBA" id="ARBA00023065"/>
    </source>
</evidence>
<dbReference type="GO" id="GO:0012505">
    <property type="term" value="C:endomembrane system"/>
    <property type="evidence" value="ECO:0007669"/>
    <property type="project" value="UniProtKB-SubCell"/>
</dbReference>
<keyword evidence="6 13" id="KW-1133">Transmembrane helix</keyword>
<feature type="coiled-coil region" evidence="15">
    <location>
        <begin position="40"/>
        <end position="118"/>
    </location>
</feature>
<dbReference type="PANTHER" id="PTHR33445:SF1">
    <property type="entry name" value="ATP SYNTHASE SUBUNIT B"/>
    <property type="match status" value="1"/>
</dbReference>
<keyword evidence="2 13" id="KW-0813">Transport</keyword>
<keyword evidence="3 13" id="KW-0138">CF(0)</keyword>
<keyword evidence="7 13" id="KW-0406">Ion transport</keyword>
<proteinExistence type="inferred from homology"/>
<dbReference type="EMBL" id="VWOJ01000001">
    <property type="protein sequence ID" value="KAA5805248.1"/>
    <property type="molecule type" value="Genomic_DNA"/>
</dbReference>
<evidence type="ECO:0000256" key="1">
    <source>
        <dbReference type="ARBA" id="ARBA00005513"/>
    </source>
</evidence>
<comment type="function">
    <text evidence="10 13">F(1)F(0) ATP synthase produces ATP from ADP in the presence of a proton or sodium gradient. F-type ATPases consist of two structural domains, F(1) containing the extramembraneous catalytic core and F(0) containing the membrane proton channel, linked together by a central stalk and a peripheral stalk. During catalysis, ATP synthesis in the catalytic domain of F(1) is coupled via a rotary mechanism of the central stalk subunits to proton translocation.</text>
</comment>
<comment type="function">
    <text evidence="11">Component of the F(0) channel, it forms part of the peripheral stalk, linking F(1) to F(0). The b'-subunit is a diverged and duplicated form of b found in plants and photosynthetic bacteria.</text>
</comment>
<dbReference type="CDD" id="cd06503">
    <property type="entry name" value="ATP-synt_Fo_b"/>
    <property type="match status" value="1"/>
</dbReference>
<evidence type="ECO:0000256" key="10">
    <source>
        <dbReference type="ARBA" id="ARBA00025198"/>
    </source>
</evidence>
<keyword evidence="5 13" id="KW-0375">Hydrogen ion transport</keyword>
<evidence type="ECO:0000256" key="11">
    <source>
        <dbReference type="ARBA" id="ARBA00025614"/>
    </source>
</evidence>
<comment type="subcellular location">
    <subcellularLocation>
        <location evidence="13">Cell membrane</location>
        <topology evidence="13">Single-pass membrane protein</topology>
    </subcellularLocation>
    <subcellularLocation>
        <location evidence="12">Endomembrane system</location>
        <topology evidence="12">Single-pass membrane protein</topology>
    </subcellularLocation>
</comment>
<keyword evidence="15" id="KW-0175">Coiled coil</keyword>
<organism evidence="16 17">
    <name type="scientific">Alkalicaulis satelles</name>
    <dbReference type="NCBI Taxonomy" id="2609175"/>
    <lineage>
        <taxon>Bacteria</taxon>
        <taxon>Pseudomonadati</taxon>
        <taxon>Pseudomonadota</taxon>
        <taxon>Alphaproteobacteria</taxon>
        <taxon>Maricaulales</taxon>
        <taxon>Maricaulaceae</taxon>
        <taxon>Alkalicaulis</taxon>
    </lineage>
</organism>
<accession>A0A5M6ZPR6</accession>
<evidence type="ECO:0000256" key="15">
    <source>
        <dbReference type="SAM" id="Coils"/>
    </source>
</evidence>
<dbReference type="GO" id="GO:0005886">
    <property type="term" value="C:plasma membrane"/>
    <property type="evidence" value="ECO:0007669"/>
    <property type="project" value="UniProtKB-SubCell"/>
</dbReference>
<dbReference type="InterPro" id="IPR002146">
    <property type="entry name" value="ATP_synth_b/b'su_bac/chlpt"/>
</dbReference>
<dbReference type="InterPro" id="IPR050059">
    <property type="entry name" value="ATP_synthase_B_chain"/>
</dbReference>
<dbReference type="GO" id="GO:0045259">
    <property type="term" value="C:proton-transporting ATP synthase complex"/>
    <property type="evidence" value="ECO:0007669"/>
    <property type="project" value="UniProtKB-KW"/>
</dbReference>
<evidence type="ECO:0000256" key="9">
    <source>
        <dbReference type="ARBA" id="ARBA00023310"/>
    </source>
</evidence>
<keyword evidence="9 13" id="KW-0066">ATP synthesis</keyword>
<keyword evidence="13" id="KW-1003">Cell membrane</keyword>
<evidence type="ECO:0000256" key="8">
    <source>
        <dbReference type="ARBA" id="ARBA00023136"/>
    </source>
</evidence>
<sequence>MSYLLGDTSFWALIGLIGFFAIVFYMGAHKAVGKALDDRAEKIRGELDEARRLREEAQEMLASYERKHAEAAEEAEQIIKKARSEAEYLREQAQAEIAERIERRTALAEQRIAQAQAQAAKEVKTLAADLAVDAARELLSGGLTKPQRTKLLKAGIEDAKERLN</sequence>
<keyword evidence="8 13" id="KW-0472">Membrane</keyword>
<comment type="similarity">
    <text evidence="1 13 14">Belongs to the ATPase B chain family.</text>
</comment>
<dbReference type="GO" id="GO:0046933">
    <property type="term" value="F:proton-transporting ATP synthase activity, rotational mechanism"/>
    <property type="evidence" value="ECO:0007669"/>
    <property type="project" value="UniProtKB-UniRule"/>
</dbReference>
<evidence type="ECO:0000256" key="13">
    <source>
        <dbReference type="HAMAP-Rule" id="MF_01398"/>
    </source>
</evidence>
<dbReference type="Pfam" id="PF00430">
    <property type="entry name" value="ATP-synt_B"/>
    <property type="match status" value="1"/>
</dbReference>
<evidence type="ECO:0000256" key="4">
    <source>
        <dbReference type="ARBA" id="ARBA00022692"/>
    </source>
</evidence>
<feature type="transmembrane region" description="Helical" evidence="13">
    <location>
        <begin position="12"/>
        <end position="32"/>
    </location>
</feature>
<dbReference type="PANTHER" id="PTHR33445">
    <property type="entry name" value="ATP SYNTHASE SUBUNIT B', CHLOROPLASTIC"/>
    <property type="match status" value="1"/>
</dbReference>
<dbReference type="RefSeq" id="WP_150022279.1">
    <property type="nucleotide sequence ID" value="NZ_VWOJ01000001.1"/>
</dbReference>
<evidence type="ECO:0000256" key="6">
    <source>
        <dbReference type="ARBA" id="ARBA00022989"/>
    </source>
</evidence>
<evidence type="ECO:0000313" key="16">
    <source>
        <dbReference type="EMBL" id="KAA5805248.1"/>
    </source>
</evidence>
<keyword evidence="4 13" id="KW-0812">Transmembrane</keyword>
<evidence type="ECO:0000256" key="12">
    <source>
        <dbReference type="ARBA" id="ARBA00037847"/>
    </source>
</evidence>
<evidence type="ECO:0000256" key="5">
    <source>
        <dbReference type="ARBA" id="ARBA00022781"/>
    </source>
</evidence>
<evidence type="ECO:0000256" key="2">
    <source>
        <dbReference type="ARBA" id="ARBA00022448"/>
    </source>
</evidence>
<evidence type="ECO:0000256" key="14">
    <source>
        <dbReference type="RuleBase" id="RU003848"/>
    </source>
</evidence>
<dbReference type="GO" id="GO:0046961">
    <property type="term" value="F:proton-transporting ATPase activity, rotational mechanism"/>
    <property type="evidence" value="ECO:0007669"/>
    <property type="project" value="TreeGrafter"/>
</dbReference>
<protein>
    <recommendedName>
        <fullName evidence="13">ATP synthase subunit b</fullName>
    </recommendedName>
    <alternativeName>
        <fullName evidence="13">ATP synthase F(0) sector subunit b</fullName>
    </alternativeName>
    <alternativeName>
        <fullName evidence="13">ATPase subunit I</fullName>
    </alternativeName>
    <alternativeName>
        <fullName evidence="13">F-type ATPase subunit b</fullName>
        <shortName evidence="13">F-ATPase subunit b</shortName>
    </alternativeName>
</protein>
<dbReference type="HAMAP" id="MF_01398">
    <property type="entry name" value="ATP_synth_b_bprime"/>
    <property type="match status" value="1"/>
</dbReference>
<dbReference type="Proteomes" id="UP000325122">
    <property type="component" value="Unassembled WGS sequence"/>
</dbReference>
<keyword evidence="17" id="KW-1185">Reference proteome</keyword>
<dbReference type="AlphaFoldDB" id="A0A5M6ZPR6"/>
<comment type="caution">
    <text evidence="16">The sequence shown here is derived from an EMBL/GenBank/DDBJ whole genome shotgun (WGS) entry which is preliminary data.</text>
</comment>
<evidence type="ECO:0000256" key="3">
    <source>
        <dbReference type="ARBA" id="ARBA00022547"/>
    </source>
</evidence>
<gene>
    <name evidence="13" type="primary">atpF</name>
    <name evidence="16" type="ORF">F1654_04510</name>
</gene>